<feature type="transmembrane region" description="Helical" evidence="1">
    <location>
        <begin position="279"/>
        <end position="304"/>
    </location>
</feature>
<evidence type="ECO:0000313" key="3">
    <source>
        <dbReference type="Proteomes" id="UP000326344"/>
    </source>
</evidence>
<feature type="transmembrane region" description="Helical" evidence="1">
    <location>
        <begin position="24"/>
        <end position="48"/>
    </location>
</feature>
<dbReference type="RefSeq" id="WP_150876436.1">
    <property type="nucleotide sequence ID" value="NZ_VTWS01000002.1"/>
</dbReference>
<comment type="caution">
    <text evidence="2">The sequence shown here is derived from an EMBL/GenBank/DDBJ whole genome shotgun (WGS) entry which is preliminary data.</text>
</comment>
<keyword evidence="3" id="KW-1185">Reference proteome</keyword>
<feature type="transmembrane region" description="Helical" evidence="1">
    <location>
        <begin position="168"/>
        <end position="188"/>
    </location>
</feature>
<organism evidence="2 3">
    <name type="scientific">Larkinella humicola</name>
    <dbReference type="NCBI Taxonomy" id="2607654"/>
    <lineage>
        <taxon>Bacteria</taxon>
        <taxon>Pseudomonadati</taxon>
        <taxon>Bacteroidota</taxon>
        <taxon>Cytophagia</taxon>
        <taxon>Cytophagales</taxon>
        <taxon>Spirosomataceae</taxon>
        <taxon>Larkinella</taxon>
    </lineage>
</organism>
<feature type="transmembrane region" description="Helical" evidence="1">
    <location>
        <begin position="137"/>
        <end position="156"/>
    </location>
</feature>
<protein>
    <submittedName>
        <fullName evidence="2">Uncharacterized protein</fullName>
    </submittedName>
</protein>
<feature type="transmembrane region" description="Helical" evidence="1">
    <location>
        <begin position="412"/>
        <end position="431"/>
    </location>
</feature>
<sequence>MMFPILFFALRRRFVGIFRSVESILGLSLRFVFMAALALSVGATGWLIDLAATSDKIVANPANLILISNGVVCGQWVWTEFFPAYTPRSTLFSKTFPIPYRSQWIGTLLYDAFTASVVGSGFLFVILNAFSKTYTNAHLVSSLLLLGNAVVFVQLLKAFLESSHRWQAVFLLSWGMLSGVIGFSVWHWRFDPTGLLLIVSVALASQTILLFLVDRAAVARTESTVLLVKTNYLSPVYTAFINNAQTRKAFAFGILMKALLLLFSSKMSASDFSMADFLLLLYVSPIIIFNYVANNSWGFFPALWINGALRNRSEVYLIYSQLFIIPVLIDLIVTVSVLAYLNLLSGYLLSFYLISTVCFSLNGLLFSQYKAFRVHNSLSFGQAKSNVSGWSIFINFLLLIGIGLVLKTVVTTVALCLGLALAVGYVFRSILPRDHNATHRIYKSVSTDRA</sequence>
<proteinExistence type="predicted"/>
<reference evidence="2 3" key="1">
    <citation type="submission" date="2019-09" db="EMBL/GenBank/DDBJ databases">
        <title>Genome Sequence of Larkinella sp MA1.</title>
        <authorList>
            <person name="Srinivasan S."/>
        </authorList>
    </citation>
    <scope>NUCLEOTIDE SEQUENCE [LARGE SCALE GENOMIC DNA]</scope>
    <source>
        <strain evidence="2 3">MA1</strain>
    </source>
</reference>
<feature type="transmembrane region" description="Helical" evidence="1">
    <location>
        <begin position="316"/>
        <end position="341"/>
    </location>
</feature>
<accession>A0A5N1JHF8</accession>
<feature type="transmembrane region" description="Helical" evidence="1">
    <location>
        <begin position="387"/>
        <end position="406"/>
    </location>
</feature>
<dbReference type="EMBL" id="VTWS01000002">
    <property type="protein sequence ID" value="KAA9355154.1"/>
    <property type="molecule type" value="Genomic_DNA"/>
</dbReference>
<name>A0A5N1JHF8_9BACT</name>
<feature type="transmembrane region" description="Helical" evidence="1">
    <location>
        <begin position="108"/>
        <end position="131"/>
    </location>
</feature>
<evidence type="ECO:0000256" key="1">
    <source>
        <dbReference type="SAM" id="Phobius"/>
    </source>
</evidence>
<keyword evidence="1" id="KW-0472">Membrane</keyword>
<evidence type="ECO:0000313" key="2">
    <source>
        <dbReference type="EMBL" id="KAA9355154.1"/>
    </source>
</evidence>
<feature type="transmembrane region" description="Helical" evidence="1">
    <location>
        <begin position="194"/>
        <end position="213"/>
    </location>
</feature>
<gene>
    <name evidence="2" type="ORF">F0P93_11295</name>
</gene>
<keyword evidence="1" id="KW-1133">Transmembrane helix</keyword>
<dbReference type="AlphaFoldDB" id="A0A5N1JHF8"/>
<keyword evidence="1" id="KW-0812">Transmembrane</keyword>
<feature type="transmembrane region" description="Helical" evidence="1">
    <location>
        <begin position="347"/>
        <end position="366"/>
    </location>
</feature>
<dbReference type="Proteomes" id="UP000326344">
    <property type="component" value="Unassembled WGS sequence"/>
</dbReference>